<accession>A0A919MYG4</accession>
<evidence type="ECO:0000256" key="2">
    <source>
        <dbReference type="SAM" id="MobiDB-lite"/>
    </source>
</evidence>
<dbReference type="SUPFAM" id="SSF52540">
    <property type="entry name" value="P-loop containing nucleoside triphosphate hydrolases"/>
    <property type="match status" value="1"/>
</dbReference>
<reference evidence="3" key="1">
    <citation type="submission" date="2021-01" db="EMBL/GenBank/DDBJ databases">
        <title>Whole genome shotgun sequence of Actinoplanes rishiriensis NBRC 108556.</title>
        <authorList>
            <person name="Komaki H."/>
            <person name="Tamura T."/>
        </authorList>
    </citation>
    <scope>NUCLEOTIDE SEQUENCE</scope>
    <source>
        <strain evidence="3">NBRC 108556</strain>
    </source>
</reference>
<dbReference type="PROSITE" id="PS50005">
    <property type="entry name" value="TPR"/>
    <property type="match status" value="1"/>
</dbReference>
<evidence type="ECO:0000313" key="4">
    <source>
        <dbReference type="Proteomes" id="UP000636960"/>
    </source>
</evidence>
<dbReference type="PRINTS" id="PR00364">
    <property type="entry name" value="DISEASERSIST"/>
</dbReference>
<dbReference type="InterPro" id="IPR011990">
    <property type="entry name" value="TPR-like_helical_dom_sf"/>
</dbReference>
<sequence>MLAVECGTVSPAGLTGEGAALMTDAGRTAIVRFVDELKRLRRRAGEPSLNRVAALTAALSHPLPRSTISDKLNARSLPDWEFVSSFVTACAAHAEQAGARLPADAADLHTWAGRHLEMLRAVDDAHQAGRLAASARTEIDRHGADSPPAPRQLPAGPRHFAGRAAELSELGRIAAEAAVPGGAVVVSAIAGTAGIGKTALAVHWARGAADRFPDGQLYVNLRGYGPGVPLTPAEAVRGFLDAFAVPPSEMPSAVDGLFGLYRSLVAGKRILVVLDNARDAEQVRPLLPGSSGCLAVVTSRDRLASLIAVEGAQLLRLDLLTAAEARRMLEDRIGPSRVRAEPEAAERIIAACTGLPLVLAIVAARAAAHPAFSLAELAAELVEVGGLDAFAGGDQAMDARTVFSWSYRRLEPASARMFRLLGRHPGPDIGTVGAAGLAGVPAREARRLLRDLADAHLLTEHRPGRFACHDLLRVYAAELAEEHDCAEDRRAATHRMLDHYMRTADRAARAVDPYRAVLDLPEPAAAASPEEMADTAQALAWFAAEHRVLLAVMAQDSPGFDAYRHRLARALSAYLYRAGYWLEWVSAEEAALRAAERGGDLRERATAHRGLARAYLRLDREQAALTQLRLALDRYADLGDRVGQAHAQLNLAEVFDQFGNHPMALRHAQLGLDGYRAAGYPAGQARALNSIGWTLSQQGKHGDAVGYCREALELQLKLGDRDGAADTLDSLGHAYHQQRDYELARDSYQRAVDLFRETGNRPEEGRTLDQLGDVVADEGDLAAARDAWRRAADLLERVGPPGDVDAIRAKLDRR</sequence>
<feature type="repeat" description="TPR" evidence="1">
    <location>
        <begin position="725"/>
        <end position="758"/>
    </location>
</feature>
<dbReference type="GO" id="GO:0043531">
    <property type="term" value="F:ADP binding"/>
    <property type="evidence" value="ECO:0007669"/>
    <property type="project" value="InterPro"/>
</dbReference>
<dbReference type="Gene3D" id="3.40.50.300">
    <property type="entry name" value="P-loop containing nucleotide triphosphate hydrolases"/>
    <property type="match status" value="1"/>
</dbReference>
<dbReference type="InterPro" id="IPR027417">
    <property type="entry name" value="P-loop_NTPase"/>
</dbReference>
<evidence type="ECO:0000256" key="1">
    <source>
        <dbReference type="PROSITE-ProRule" id="PRU00339"/>
    </source>
</evidence>
<evidence type="ECO:0000313" key="3">
    <source>
        <dbReference type="EMBL" id="GIE99864.1"/>
    </source>
</evidence>
<dbReference type="SMART" id="SM00028">
    <property type="entry name" value="TPR"/>
    <property type="match status" value="4"/>
</dbReference>
<dbReference type="PANTHER" id="PTHR10098:SF108">
    <property type="entry name" value="TETRATRICOPEPTIDE REPEAT PROTEIN 28"/>
    <property type="match status" value="1"/>
</dbReference>
<dbReference type="SUPFAM" id="SSF48452">
    <property type="entry name" value="TPR-like"/>
    <property type="match status" value="2"/>
</dbReference>
<dbReference type="AlphaFoldDB" id="A0A919MYG4"/>
<dbReference type="Pfam" id="PF13424">
    <property type="entry name" value="TPR_12"/>
    <property type="match status" value="2"/>
</dbReference>
<dbReference type="PANTHER" id="PTHR10098">
    <property type="entry name" value="RAPSYN-RELATED"/>
    <property type="match status" value="1"/>
</dbReference>
<protein>
    <submittedName>
        <fullName evidence="3">SARP family transcriptional regulator</fullName>
    </submittedName>
</protein>
<proteinExistence type="predicted"/>
<name>A0A919MYG4_9ACTN</name>
<dbReference type="Proteomes" id="UP000636960">
    <property type="component" value="Unassembled WGS sequence"/>
</dbReference>
<dbReference type="InterPro" id="IPR019734">
    <property type="entry name" value="TPR_rpt"/>
</dbReference>
<dbReference type="EMBL" id="BOMV01000077">
    <property type="protein sequence ID" value="GIE99864.1"/>
    <property type="molecule type" value="Genomic_DNA"/>
</dbReference>
<dbReference type="Gene3D" id="1.25.40.10">
    <property type="entry name" value="Tetratricopeptide repeat domain"/>
    <property type="match status" value="1"/>
</dbReference>
<gene>
    <name evidence="3" type="ORF">Ari01nite_73290</name>
</gene>
<feature type="region of interest" description="Disordered" evidence="2">
    <location>
        <begin position="131"/>
        <end position="157"/>
    </location>
</feature>
<keyword evidence="4" id="KW-1185">Reference proteome</keyword>
<keyword evidence="1" id="KW-0802">TPR repeat</keyword>
<organism evidence="3 4">
    <name type="scientific">Paractinoplanes rishiriensis</name>
    <dbReference type="NCBI Taxonomy" id="1050105"/>
    <lineage>
        <taxon>Bacteria</taxon>
        <taxon>Bacillati</taxon>
        <taxon>Actinomycetota</taxon>
        <taxon>Actinomycetes</taxon>
        <taxon>Micromonosporales</taxon>
        <taxon>Micromonosporaceae</taxon>
        <taxon>Paractinoplanes</taxon>
    </lineage>
</organism>
<comment type="caution">
    <text evidence="3">The sequence shown here is derived from an EMBL/GenBank/DDBJ whole genome shotgun (WGS) entry which is preliminary data.</text>
</comment>
<dbReference type="Pfam" id="PF13374">
    <property type="entry name" value="TPR_10"/>
    <property type="match status" value="1"/>
</dbReference>